<sequence length="140" mass="15394">MLLKTATFTIFDMTSPSIANFRNHHQPGVYLPPYCTQCVICVGNDLQVFHLSSLAGKAHCQHHLSSTVSPSHRQDDSVMRKVPVTLSHVLGQHTQHSHHAVGTLTGSTVPPKSTHRVVGCLETVHTRLHHVLVDVCTRAL</sequence>
<dbReference type="AlphaFoldDB" id="A0A6G5AIR8"/>
<accession>A0A6G5AIR8</accession>
<reference evidence="1" key="1">
    <citation type="submission" date="2020-03" db="EMBL/GenBank/DDBJ databases">
        <title>A transcriptome and proteome of the tick Rhipicephalus microplus shaped by the genetic composition of its hosts and developmental stage.</title>
        <authorList>
            <person name="Garcia G.R."/>
            <person name="Ribeiro J.M.C."/>
            <person name="Maruyama S.R."/>
            <person name="Gardinasse L.G."/>
            <person name="Nelson K."/>
            <person name="Ferreira B.R."/>
            <person name="Andrade T.G."/>
            <person name="Santos I.K.F.M."/>
        </authorList>
    </citation>
    <scope>NUCLEOTIDE SEQUENCE</scope>
    <source>
        <strain evidence="1">NSGR</strain>
        <tissue evidence="1">Salivary glands</tissue>
    </source>
</reference>
<proteinExistence type="predicted"/>
<organism evidence="1">
    <name type="scientific">Rhipicephalus microplus</name>
    <name type="common">Cattle tick</name>
    <name type="synonym">Boophilus microplus</name>
    <dbReference type="NCBI Taxonomy" id="6941"/>
    <lineage>
        <taxon>Eukaryota</taxon>
        <taxon>Metazoa</taxon>
        <taxon>Ecdysozoa</taxon>
        <taxon>Arthropoda</taxon>
        <taxon>Chelicerata</taxon>
        <taxon>Arachnida</taxon>
        <taxon>Acari</taxon>
        <taxon>Parasitiformes</taxon>
        <taxon>Ixodida</taxon>
        <taxon>Ixodoidea</taxon>
        <taxon>Ixodidae</taxon>
        <taxon>Rhipicephalinae</taxon>
        <taxon>Rhipicephalus</taxon>
        <taxon>Boophilus</taxon>
    </lineage>
</organism>
<dbReference type="EMBL" id="GIKN01007817">
    <property type="protein sequence ID" value="NIE50090.1"/>
    <property type="molecule type" value="Transcribed_RNA"/>
</dbReference>
<name>A0A6G5AIR8_RHIMP</name>
<protein>
    <submittedName>
        <fullName evidence="1">Uncharacterized protein</fullName>
    </submittedName>
</protein>
<evidence type="ECO:0000313" key="1">
    <source>
        <dbReference type="EMBL" id="NIE50090.1"/>
    </source>
</evidence>